<evidence type="ECO:0008006" key="8">
    <source>
        <dbReference type="Google" id="ProtNLM"/>
    </source>
</evidence>
<feature type="domain" description="Teneurin-like YD-shell" evidence="5">
    <location>
        <begin position="949"/>
        <end position="1087"/>
    </location>
</feature>
<feature type="domain" description="DUF6531" evidence="3">
    <location>
        <begin position="424"/>
        <end position="496"/>
    </location>
</feature>
<dbReference type="Proteomes" id="UP001501009">
    <property type="component" value="Unassembled WGS sequence"/>
</dbReference>
<dbReference type="InterPro" id="IPR031325">
    <property type="entry name" value="RHS_repeat"/>
</dbReference>
<comment type="caution">
    <text evidence="6">The sequence shown here is derived from an EMBL/GenBank/DDBJ whole genome shotgun (WGS) entry which is preliminary data.</text>
</comment>
<organism evidence="6 7">
    <name type="scientific">Streptomyces coacervatus</name>
    <dbReference type="NCBI Taxonomy" id="647381"/>
    <lineage>
        <taxon>Bacteria</taxon>
        <taxon>Bacillati</taxon>
        <taxon>Actinomycetota</taxon>
        <taxon>Actinomycetes</taxon>
        <taxon>Kitasatosporales</taxon>
        <taxon>Streptomycetaceae</taxon>
        <taxon>Streptomyces</taxon>
    </lineage>
</organism>
<evidence type="ECO:0000313" key="6">
    <source>
        <dbReference type="EMBL" id="GAA3789725.1"/>
    </source>
</evidence>
<sequence length="1594" mass="173230">MGLGDWVDKAGDGLENAAKSVNKGVGKAVNWTADQGADVLSAVGADGVAEDVRDFGEGVNNRLGGEVAERALGESEDPRELVHGSAGALEARARHLQKFSQAFENVGQGMRSLDAGEWQGEAGDAFRAKFEVHPKQWLTAADACEEAAKALDAYAGMVRWAQEQAQLAIDAYRHAQEVSRRAADEHEARVQAYGRAAEQYNAKLLVGQDPGPKPAEPGAFTDPGTTGREEAEDILDHARRQRTEAARDAQRRIADALELAPPKPEFTDRLGADAKDAFVGMQLNSVHFAGGFLRGGADVLKLARTVNPLDVYNLTHPGEWLKNSNMVLAGLVGTAAHPERLPMSLLGTGWKSDPGDALGYLASNLVGGKGAGGMARAAAGDAARVAVRDAARAAAKDAVEQGARRSVGEQLKGFARQVRCKLFGDPVDMATGRMVLPQTDVTLPAKLPLVFTRQFESWYRAGRWFGPSWTSTADQRLEIDAEGVIFIRDNGSLLAYPHPAPGVPTLPLEGGRHPLTVDAYGDYTVTDPDSGRTWYFAGPGGDGNGIALLAQITDRSGQWLAFDYDDEAAPTGIVHSAGYHLKIETSGKRITALHLADADAEGGDVELVRFGYDEHGHLAAVTNSSGIPTRFTNDSAGRITAWTDTNNSSYGYVYDDEGRCTSQSGEAGHLRNTFAYGEVDPETGHRIITATNSLGHSTRYQVNGELQVVAETGPDGAVTRTTYDRYDRPLTVTDPLGRTLSHAYDGAGRMVMAVRPDGRYTSIGYDDRGLPISMAGADGTRTSQQFDEFGNRTQVTDSSGATTRFAYDALGHLSAVTDATGATTAVRCNPAGLPLEITDPLGAVTRYERDTFGRPVTITDPTGAVTRLEWTVEGRPARRTAADGTTESWTYDGEGNCTTHTDAMGAVSRYEYTHFDLMSARTGPDGVRYTFDHDTELHLTRVTNPQGLTWSYEYDATGRLIAETDFDDRAVTYEHDTAGQLTASTTASGQTIRFERDVLGRVVQKNAAGTVTTYAYDTTGGLSRATSPDAVLELQRDETGRLISETVKGRTLTYTYDVLGRRIGRTTPTGATSTWAYDPAGNRTELTTCGHTLAFTHDAAGRETTRHISENLTLTNAFDPVGRLTKQELTGPAGRHLQHRAYTYRADGNLTGIDDHLNGPRRFELDAAGRVTAVQANNWTESYAYDTAGNQTQATWPTSMPGQEATGDRTYTGTRITRAGNVRYEHDEAGRITLRQKTRLSRKPDTWRYTWDAEDRLTSVVTPDNTTWRYRYDPLGRRIAKQRLATDSETVLEQVDFTWDGTTLCEQTTHTPGTTQPAVTLTWDHNGLHPLTQTERKTLADAPQEEIDSRFYAIVTDLIGTPAELVDEHGDIAWRTRTTLWGTTTWNRTAAAYTPLRFPGQYHDPETGLHYNYFRHYDPETARYTTPDPLGLAPAPNPGTYVPNPVVWSDPLGLAPGICSQTGQAINPRGYSSLFEMQLDPSDFGRSRSVHFNRANAALDEAIKADPDLGKYLDRFSPGIADQVSEVGGRRNPIGHTWQHEPSANAGGHQGVMRLVPTYQHSPGSPWWDVLHPGNAGGYAEWAVPNGAPPNRRG</sequence>
<name>A0ABP7HDX5_9ACTN</name>
<evidence type="ECO:0000259" key="3">
    <source>
        <dbReference type="Pfam" id="PF20148"/>
    </source>
</evidence>
<evidence type="ECO:0000259" key="5">
    <source>
        <dbReference type="Pfam" id="PF25023"/>
    </source>
</evidence>
<dbReference type="Gene3D" id="2.180.10.10">
    <property type="entry name" value="RHS repeat-associated core"/>
    <property type="match status" value="3"/>
</dbReference>
<dbReference type="InterPro" id="IPR045351">
    <property type="entry name" value="DUF6531"/>
</dbReference>
<evidence type="ECO:0000313" key="7">
    <source>
        <dbReference type="Proteomes" id="UP001501009"/>
    </source>
</evidence>
<protein>
    <recommendedName>
        <fullName evidence="8">Type IV secretion protein Rhs</fullName>
    </recommendedName>
</protein>
<evidence type="ECO:0000259" key="4">
    <source>
        <dbReference type="Pfam" id="PF21725"/>
    </source>
</evidence>
<dbReference type="Pfam" id="PF05593">
    <property type="entry name" value="RHS_repeat"/>
    <property type="match status" value="5"/>
</dbReference>
<dbReference type="PANTHER" id="PTHR32305">
    <property type="match status" value="1"/>
</dbReference>
<dbReference type="InterPro" id="IPR056823">
    <property type="entry name" value="TEN-like_YD-shell"/>
</dbReference>
<feature type="domain" description="Teneurin-like YD-shell" evidence="5">
    <location>
        <begin position="1166"/>
        <end position="1428"/>
    </location>
</feature>
<dbReference type="InterPro" id="IPR006530">
    <property type="entry name" value="YD"/>
</dbReference>
<dbReference type="InterPro" id="IPR049082">
    <property type="entry name" value="T7SS_signal"/>
</dbReference>
<dbReference type="NCBIfam" id="TIGR01643">
    <property type="entry name" value="YD_repeat_2x"/>
    <property type="match status" value="14"/>
</dbReference>
<dbReference type="InterPro" id="IPR022385">
    <property type="entry name" value="Rhs_assc_core"/>
</dbReference>
<dbReference type="NCBIfam" id="TIGR03696">
    <property type="entry name" value="Rhs_assc_core"/>
    <property type="match status" value="1"/>
</dbReference>
<keyword evidence="1" id="KW-0677">Repeat</keyword>
<feature type="region of interest" description="Disordered" evidence="2">
    <location>
        <begin position="207"/>
        <end position="227"/>
    </location>
</feature>
<dbReference type="Pfam" id="PF25023">
    <property type="entry name" value="TEN_YD-shell"/>
    <property type="match status" value="2"/>
</dbReference>
<reference evidence="7" key="1">
    <citation type="journal article" date="2019" name="Int. J. Syst. Evol. Microbiol.">
        <title>The Global Catalogue of Microorganisms (GCM) 10K type strain sequencing project: providing services to taxonomists for standard genome sequencing and annotation.</title>
        <authorList>
            <consortium name="The Broad Institute Genomics Platform"/>
            <consortium name="The Broad Institute Genome Sequencing Center for Infectious Disease"/>
            <person name="Wu L."/>
            <person name="Ma J."/>
        </authorList>
    </citation>
    <scope>NUCLEOTIDE SEQUENCE [LARGE SCALE GENOMIC DNA]</scope>
    <source>
        <strain evidence="7">JCM 17138</strain>
    </source>
</reference>
<proteinExistence type="predicted"/>
<dbReference type="EMBL" id="BAABDE010000013">
    <property type="protein sequence ID" value="GAA3789725.1"/>
    <property type="molecule type" value="Genomic_DNA"/>
</dbReference>
<dbReference type="Pfam" id="PF21725">
    <property type="entry name" value="T7SS_signal"/>
    <property type="match status" value="1"/>
</dbReference>
<dbReference type="InterPro" id="IPR050708">
    <property type="entry name" value="T6SS_VgrG/RHS"/>
</dbReference>
<feature type="domain" description="Putative T7SS secretion signal" evidence="4">
    <location>
        <begin position="15"/>
        <end position="264"/>
    </location>
</feature>
<dbReference type="Pfam" id="PF20148">
    <property type="entry name" value="DUF6531"/>
    <property type="match status" value="1"/>
</dbReference>
<evidence type="ECO:0000256" key="2">
    <source>
        <dbReference type="SAM" id="MobiDB-lite"/>
    </source>
</evidence>
<evidence type="ECO:0000256" key="1">
    <source>
        <dbReference type="ARBA" id="ARBA00022737"/>
    </source>
</evidence>
<gene>
    <name evidence="6" type="ORF">GCM10022403_025050</name>
</gene>
<keyword evidence="7" id="KW-1185">Reference proteome</keyword>
<dbReference type="RefSeq" id="WP_275771532.1">
    <property type="nucleotide sequence ID" value="NZ_BAABDE010000013.1"/>
</dbReference>
<accession>A0ABP7HDX5</accession>
<dbReference type="PANTHER" id="PTHR32305:SF15">
    <property type="entry name" value="PROTEIN RHSA-RELATED"/>
    <property type="match status" value="1"/>
</dbReference>